<dbReference type="AlphaFoldDB" id="A0A0U2WNI4"/>
<dbReference type="InterPro" id="IPR026634">
    <property type="entry name" value="TPST-like"/>
</dbReference>
<sequence length="480" mass="54934">MLLKKANQLLAENKLKDAEFYYKTILKADADNGEALFGLGRIALRLERNDDAVYLLQKACERLPYMLEPLHALADAFNNVNSPNDALKVLEYAKNLASNNPDPHYYLAQHYLTYGELDKAHTTFSHALSLGVYPVTAYILLELVQLGRFDKEHNYLSNLHHLLTQTNNLRLKMVCYYALAKSYDKLEDTEQAFNYFVLANQLQRKLSEFDTQALTTFYDDIIKYNTAALLSSANKSVKGGITPLFIIGMPRSGSTLLEQMLVNHSQCSSMGESISISSDVMAFLEQKTGFSYPLCLNHLTHELINKARDLYIAKLKTASPSRPFVINKLPSNYQAIGLIYMLFPHAKFINLTRDFNATAFSVFTNYFAENEPYFCSLTEFKQYHSLYEKLMAHWQTFPALQIYNLSYEQLVTDPKGQLTALLRFIGCSFEEKCLAFYKQKIAVTTLSKHAIREPVNQHNVDKWQRYKTPLLKLLAQSQTN</sequence>
<dbReference type="SMART" id="SM00028">
    <property type="entry name" value="TPR"/>
    <property type="match status" value="5"/>
</dbReference>
<dbReference type="RefSeq" id="WP_058374921.1">
    <property type="nucleotide sequence ID" value="NZ_CP011035.1"/>
</dbReference>
<dbReference type="KEGG" id="ptn:PTRA_b0441"/>
<dbReference type="Proteomes" id="UP000065261">
    <property type="component" value="Chromosome II"/>
</dbReference>
<dbReference type="PANTHER" id="PTHR12788:SF10">
    <property type="entry name" value="PROTEIN-TYROSINE SULFOTRANSFERASE"/>
    <property type="match status" value="1"/>
</dbReference>
<dbReference type="GO" id="GO:0008476">
    <property type="term" value="F:protein-tyrosine sulfotransferase activity"/>
    <property type="evidence" value="ECO:0007669"/>
    <property type="project" value="InterPro"/>
</dbReference>
<protein>
    <submittedName>
        <fullName evidence="2">Uncharacterized protein</fullName>
    </submittedName>
</protein>
<dbReference type="InterPro" id="IPR027417">
    <property type="entry name" value="P-loop_NTPase"/>
</dbReference>
<accession>A0A0U2WNI4</accession>
<dbReference type="PANTHER" id="PTHR12788">
    <property type="entry name" value="PROTEIN-TYROSINE SULFOTRANSFERASE 2"/>
    <property type="match status" value="1"/>
</dbReference>
<dbReference type="SUPFAM" id="SSF48452">
    <property type="entry name" value="TPR-like"/>
    <property type="match status" value="1"/>
</dbReference>
<evidence type="ECO:0000256" key="1">
    <source>
        <dbReference type="ARBA" id="ARBA00022679"/>
    </source>
</evidence>
<dbReference type="Pfam" id="PF13432">
    <property type="entry name" value="TPR_16"/>
    <property type="match status" value="1"/>
</dbReference>
<dbReference type="InterPro" id="IPR019734">
    <property type="entry name" value="TPR_rpt"/>
</dbReference>
<gene>
    <name evidence="2" type="ORF">PTRA_b0441</name>
</gene>
<dbReference type="SUPFAM" id="SSF52540">
    <property type="entry name" value="P-loop containing nucleoside triphosphate hydrolases"/>
    <property type="match status" value="1"/>
</dbReference>
<evidence type="ECO:0000313" key="2">
    <source>
        <dbReference type="EMBL" id="ALS34922.1"/>
    </source>
</evidence>
<name>A0A0U2WNI4_9GAMM</name>
<organism evidence="2">
    <name type="scientific">Pseudoalteromonas translucida KMM 520</name>
    <dbReference type="NCBI Taxonomy" id="1315283"/>
    <lineage>
        <taxon>Bacteria</taxon>
        <taxon>Pseudomonadati</taxon>
        <taxon>Pseudomonadota</taxon>
        <taxon>Gammaproteobacteria</taxon>
        <taxon>Alteromonadales</taxon>
        <taxon>Pseudoalteromonadaceae</taxon>
        <taxon>Pseudoalteromonas</taxon>
    </lineage>
</organism>
<dbReference type="PATRIC" id="fig|1315283.4.peg.3511"/>
<dbReference type="Pfam" id="PF13469">
    <property type="entry name" value="Sulfotransfer_3"/>
    <property type="match status" value="1"/>
</dbReference>
<keyword evidence="1" id="KW-0808">Transferase</keyword>
<dbReference type="Gene3D" id="1.25.40.10">
    <property type="entry name" value="Tetratricopeptide repeat domain"/>
    <property type="match status" value="1"/>
</dbReference>
<proteinExistence type="predicted"/>
<dbReference type="EMBL" id="CP011035">
    <property type="protein sequence ID" value="ALS34922.1"/>
    <property type="molecule type" value="Genomic_DNA"/>
</dbReference>
<reference evidence="2 3" key="1">
    <citation type="submission" date="2015-03" db="EMBL/GenBank/DDBJ databases">
        <authorList>
            <person name="Murphy D."/>
        </authorList>
    </citation>
    <scope>NUCLEOTIDE SEQUENCE [LARGE SCALE GENOMIC DNA]</scope>
    <source>
        <strain evidence="2 3">KMM 520</strain>
    </source>
</reference>
<dbReference type="InterPro" id="IPR011990">
    <property type="entry name" value="TPR-like_helical_dom_sf"/>
</dbReference>
<dbReference type="OrthoDB" id="9815894at2"/>
<dbReference type="Gene3D" id="3.40.50.300">
    <property type="entry name" value="P-loop containing nucleotide triphosphate hydrolases"/>
    <property type="match status" value="1"/>
</dbReference>
<evidence type="ECO:0000313" key="3">
    <source>
        <dbReference type="Proteomes" id="UP000065261"/>
    </source>
</evidence>